<dbReference type="InterPro" id="IPR016136">
    <property type="entry name" value="DNA_helicase_N/primase_C"/>
</dbReference>
<keyword evidence="3" id="KW-1185">Reference proteome</keyword>
<proteinExistence type="predicted"/>
<name>A0A160PA51_STRLU</name>
<gene>
    <name evidence="2" type="ORF">SLA_7124</name>
</gene>
<organism evidence="2 3">
    <name type="scientific">Streptomyces laurentii</name>
    <dbReference type="NCBI Taxonomy" id="39478"/>
    <lineage>
        <taxon>Bacteria</taxon>
        <taxon>Bacillati</taxon>
        <taxon>Actinomycetota</taxon>
        <taxon>Actinomycetes</taxon>
        <taxon>Kitasatosporales</taxon>
        <taxon>Streptomycetaceae</taxon>
        <taxon>Streptomyces</taxon>
    </lineage>
</organism>
<evidence type="ECO:0000256" key="1">
    <source>
        <dbReference type="SAM" id="MobiDB-lite"/>
    </source>
</evidence>
<accession>A0A160PA51</accession>
<dbReference type="EMBL" id="AP017424">
    <property type="protein sequence ID" value="BAU87990.1"/>
    <property type="molecule type" value="Genomic_DNA"/>
</dbReference>
<dbReference type="AlphaFoldDB" id="A0A160PA51"/>
<feature type="compositionally biased region" description="Low complexity" evidence="1">
    <location>
        <begin position="114"/>
        <end position="132"/>
    </location>
</feature>
<evidence type="ECO:0000313" key="3">
    <source>
        <dbReference type="Proteomes" id="UP000217676"/>
    </source>
</evidence>
<reference evidence="2 3" key="1">
    <citation type="journal article" date="2016" name="Genome Announc.">
        <title>Complete Genome Sequence of Thiostrepton-Producing Streptomyces laurentii ATCC 31255.</title>
        <authorList>
            <person name="Doi K."/>
            <person name="Fujino Y."/>
            <person name="Nagayoshi Y."/>
            <person name="Ohshima T."/>
            <person name="Ogata S."/>
        </authorList>
    </citation>
    <scope>NUCLEOTIDE SEQUENCE [LARGE SCALE GENOMIC DNA]</scope>
    <source>
        <strain evidence="2 3">ATCC 31255</strain>
    </source>
</reference>
<dbReference type="Proteomes" id="UP000217676">
    <property type="component" value="Chromosome"/>
</dbReference>
<sequence length="149" mass="15626">MAALAHREEAIDPVTVLWEAQVRGVLAAGITPPEVVALLSVPAGSACYWGTRIVENALLTRARHTADQVTAYTADPSNGVHQLIAGSRRALAGLASVRHRWQHATRPAVPVPARPEAAASRAGPRRPTTTSPSPFPPSSSPRPAAGRTP</sequence>
<dbReference type="KEGG" id="slau:SLA_7124"/>
<dbReference type="Gene3D" id="1.10.860.10">
    <property type="entry name" value="DNAb Helicase, Chain A"/>
    <property type="match status" value="1"/>
</dbReference>
<evidence type="ECO:0000313" key="2">
    <source>
        <dbReference type="EMBL" id="BAU87990.1"/>
    </source>
</evidence>
<protein>
    <submittedName>
        <fullName evidence="2">Uncharacterized protein</fullName>
    </submittedName>
</protein>
<feature type="region of interest" description="Disordered" evidence="1">
    <location>
        <begin position="102"/>
        <end position="149"/>
    </location>
</feature>